<dbReference type="EMBL" id="CM023479">
    <property type="protein sequence ID" value="KAH7974369.1"/>
    <property type="molecule type" value="Genomic_DNA"/>
</dbReference>
<protein>
    <submittedName>
        <fullName evidence="1">Uncharacterized protein</fullName>
    </submittedName>
</protein>
<keyword evidence="2" id="KW-1185">Reference proteome</keyword>
<dbReference type="Proteomes" id="UP000821865">
    <property type="component" value="Chromosome 10"/>
</dbReference>
<name>A0ACB8DP82_DERSI</name>
<organism evidence="1 2">
    <name type="scientific">Dermacentor silvarum</name>
    <name type="common">Tick</name>
    <dbReference type="NCBI Taxonomy" id="543639"/>
    <lineage>
        <taxon>Eukaryota</taxon>
        <taxon>Metazoa</taxon>
        <taxon>Ecdysozoa</taxon>
        <taxon>Arthropoda</taxon>
        <taxon>Chelicerata</taxon>
        <taxon>Arachnida</taxon>
        <taxon>Acari</taxon>
        <taxon>Parasitiformes</taxon>
        <taxon>Ixodida</taxon>
        <taxon>Ixodoidea</taxon>
        <taxon>Ixodidae</taxon>
        <taxon>Rhipicephalinae</taxon>
        <taxon>Dermacentor</taxon>
    </lineage>
</organism>
<evidence type="ECO:0000313" key="2">
    <source>
        <dbReference type="Proteomes" id="UP000821865"/>
    </source>
</evidence>
<proteinExistence type="predicted"/>
<sequence>MPGLTISTTSIDRLLDAHTYSVKLATQRPVDRNRSDVKSKRKKYAQWLQTNGPRVCRFYIDETNYSIWCSRKFGRAKTGMTALQTTTSTKGASINIIACMSANGVLHWRIVERAHWIVFNEFLADVSAQVDSEEPETEAVFIFDNAPAHNRAEQANLVSSNHSILAAASKQSFF</sequence>
<evidence type="ECO:0000313" key="1">
    <source>
        <dbReference type="EMBL" id="KAH7974369.1"/>
    </source>
</evidence>
<comment type="caution">
    <text evidence="1">The sequence shown here is derived from an EMBL/GenBank/DDBJ whole genome shotgun (WGS) entry which is preliminary data.</text>
</comment>
<gene>
    <name evidence="1" type="ORF">HPB49_014534</name>
</gene>
<reference evidence="1" key="1">
    <citation type="submission" date="2020-05" db="EMBL/GenBank/DDBJ databases">
        <title>Large-scale comparative analyses of tick genomes elucidate their genetic diversity and vector capacities.</title>
        <authorList>
            <person name="Jia N."/>
            <person name="Wang J."/>
            <person name="Shi W."/>
            <person name="Du L."/>
            <person name="Sun Y."/>
            <person name="Zhan W."/>
            <person name="Jiang J."/>
            <person name="Wang Q."/>
            <person name="Zhang B."/>
            <person name="Ji P."/>
            <person name="Sakyi L.B."/>
            <person name="Cui X."/>
            <person name="Yuan T."/>
            <person name="Jiang B."/>
            <person name="Yang W."/>
            <person name="Lam T.T.-Y."/>
            <person name="Chang Q."/>
            <person name="Ding S."/>
            <person name="Wang X."/>
            <person name="Zhu J."/>
            <person name="Ruan X."/>
            <person name="Zhao L."/>
            <person name="Wei J."/>
            <person name="Que T."/>
            <person name="Du C."/>
            <person name="Cheng J."/>
            <person name="Dai P."/>
            <person name="Han X."/>
            <person name="Huang E."/>
            <person name="Gao Y."/>
            <person name="Liu J."/>
            <person name="Shao H."/>
            <person name="Ye R."/>
            <person name="Li L."/>
            <person name="Wei W."/>
            <person name="Wang X."/>
            <person name="Wang C."/>
            <person name="Yang T."/>
            <person name="Huo Q."/>
            <person name="Li W."/>
            <person name="Guo W."/>
            <person name="Chen H."/>
            <person name="Zhou L."/>
            <person name="Ni X."/>
            <person name="Tian J."/>
            <person name="Zhou Y."/>
            <person name="Sheng Y."/>
            <person name="Liu T."/>
            <person name="Pan Y."/>
            <person name="Xia L."/>
            <person name="Li J."/>
            <person name="Zhao F."/>
            <person name="Cao W."/>
        </authorList>
    </citation>
    <scope>NUCLEOTIDE SEQUENCE</scope>
    <source>
        <strain evidence="1">Dsil-2018</strain>
    </source>
</reference>
<accession>A0ACB8DP82</accession>